<dbReference type="Pfam" id="PF01368">
    <property type="entry name" value="DHH"/>
    <property type="match status" value="1"/>
</dbReference>
<organism evidence="9 10">
    <name type="scientific">Aquiflexum gelatinilyticum</name>
    <dbReference type="NCBI Taxonomy" id="2961943"/>
    <lineage>
        <taxon>Bacteria</taxon>
        <taxon>Pseudomonadati</taxon>
        <taxon>Bacteroidota</taxon>
        <taxon>Cytophagia</taxon>
        <taxon>Cytophagales</taxon>
        <taxon>Cyclobacteriaceae</taxon>
        <taxon>Aquiflexum</taxon>
    </lineage>
</organism>
<sequence length="574" mass="65308">MEYKWIIREKADPKAVESLGKEINLNQTLANMLVNRGVDTFQKAKDFFRPDPDKLHDPYLMKDMDKAVERLALAIQKEEKILVYGDYDVDGTTSVAMFYGFLKQFYSHVSFYIPDRYKEGYGISEKGVRFAAENNFSLVVSLDCGIKAIEKVALAKELGVDFIICDHHTPGDILPPAVAILDPKRSDCEYPYKELSGCGVGFKLVQAFSDYRKEDPAKVMAYLDLLAVSIAADIVPITGENRILTFYGIEKINNNPRPGLKALILRSKIEKEIEISDIVFKIGPRINASGRLEHAKASVELLISDDLEDALARAEIVDTVNAARKNFDENITKEALTMIHGMEEIRHRKTTVLFKEDWHKGVIGIVASRCIEKYYRPTIILTESNSKATGSARSVFDFDIYEAISECSDLLEQFGGHKYAAGLTLSVANVPAFQERFEEVVSARINEIHMKPVLEVDDEILLDQINYRFFNILKQMAPFGPGNPEPIFCVNQVYAEDVRILKDKHLRFNVVQDGQETKPVCIAFGMADKNMYPDEIMYKMLNRKMRFDLAFEIRENTFRNNSSLQLYVKDIKFD</sequence>
<evidence type="ECO:0000256" key="5">
    <source>
        <dbReference type="ARBA" id="ARBA00022839"/>
    </source>
</evidence>
<dbReference type="InterPro" id="IPR041122">
    <property type="entry name" value="RecJ_OB"/>
</dbReference>
<dbReference type="InterPro" id="IPR003156">
    <property type="entry name" value="DHHA1_dom"/>
</dbReference>
<dbReference type="Proteomes" id="UP001142175">
    <property type="component" value="Unassembled WGS sequence"/>
</dbReference>
<evidence type="ECO:0000259" key="8">
    <source>
        <dbReference type="Pfam" id="PF17768"/>
    </source>
</evidence>
<keyword evidence="4" id="KW-0378">Hydrolase</keyword>
<keyword evidence="10" id="KW-1185">Reference proteome</keyword>
<evidence type="ECO:0000256" key="4">
    <source>
        <dbReference type="ARBA" id="ARBA00022801"/>
    </source>
</evidence>
<keyword evidence="5 9" id="KW-0269">Exonuclease</keyword>
<dbReference type="RefSeq" id="WP_258422305.1">
    <property type="nucleotide sequence ID" value="NZ_JANSUY010000002.1"/>
</dbReference>
<name>A0A9X2P974_9BACT</name>
<dbReference type="Gene3D" id="3.90.1640.30">
    <property type="match status" value="1"/>
</dbReference>
<dbReference type="GO" id="GO:0006310">
    <property type="term" value="P:DNA recombination"/>
    <property type="evidence" value="ECO:0007669"/>
    <property type="project" value="InterPro"/>
</dbReference>
<proteinExistence type="inferred from homology"/>
<dbReference type="InterPro" id="IPR051673">
    <property type="entry name" value="SSDNA_exonuclease_RecJ"/>
</dbReference>
<dbReference type="InterPro" id="IPR038763">
    <property type="entry name" value="DHH_sf"/>
</dbReference>
<dbReference type="GO" id="GO:0006281">
    <property type="term" value="P:DNA repair"/>
    <property type="evidence" value="ECO:0007669"/>
    <property type="project" value="InterPro"/>
</dbReference>
<dbReference type="EMBL" id="JANSUY010000002">
    <property type="protein sequence ID" value="MCR9014425.1"/>
    <property type="molecule type" value="Genomic_DNA"/>
</dbReference>
<dbReference type="InterPro" id="IPR001667">
    <property type="entry name" value="DDH_dom"/>
</dbReference>
<gene>
    <name evidence="9" type="primary">recJ</name>
    <name evidence="9" type="ORF">NU887_05220</name>
</gene>
<dbReference type="Gene3D" id="3.10.310.30">
    <property type="match status" value="1"/>
</dbReference>
<dbReference type="GO" id="GO:0008409">
    <property type="term" value="F:5'-3' exonuclease activity"/>
    <property type="evidence" value="ECO:0007669"/>
    <property type="project" value="InterPro"/>
</dbReference>
<feature type="domain" description="RecJ OB" evidence="8">
    <location>
        <begin position="456"/>
        <end position="570"/>
    </location>
</feature>
<dbReference type="Pfam" id="PF17768">
    <property type="entry name" value="RecJ_OB"/>
    <property type="match status" value="1"/>
</dbReference>
<evidence type="ECO:0000256" key="1">
    <source>
        <dbReference type="ARBA" id="ARBA00005915"/>
    </source>
</evidence>
<comment type="similarity">
    <text evidence="1">Belongs to the RecJ family.</text>
</comment>
<dbReference type="PANTHER" id="PTHR30255:SF2">
    <property type="entry name" value="SINGLE-STRANDED-DNA-SPECIFIC EXONUCLEASE RECJ"/>
    <property type="match status" value="1"/>
</dbReference>
<dbReference type="Pfam" id="PF02272">
    <property type="entry name" value="DHHA1"/>
    <property type="match status" value="1"/>
</dbReference>
<dbReference type="AlphaFoldDB" id="A0A9X2P974"/>
<dbReference type="NCBIfam" id="TIGR00644">
    <property type="entry name" value="recJ"/>
    <property type="match status" value="1"/>
</dbReference>
<evidence type="ECO:0000313" key="10">
    <source>
        <dbReference type="Proteomes" id="UP001142175"/>
    </source>
</evidence>
<evidence type="ECO:0000256" key="2">
    <source>
        <dbReference type="ARBA" id="ARBA00019841"/>
    </source>
</evidence>
<evidence type="ECO:0000313" key="9">
    <source>
        <dbReference type="EMBL" id="MCR9014425.1"/>
    </source>
</evidence>
<dbReference type="PANTHER" id="PTHR30255">
    <property type="entry name" value="SINGLE-STRANDED-DNA-SPECIFIC EXONUCLEASE RECJ"/>
    <property type="match status" value="1"/>
</dbReference>
<evidence type="ECO:0000259" key="6">
    <source>
        <dbReference type="Pfam" id="PF01368"/>
    </source>
</evidence>
<feature type="domain" description="DDH" evidence="6">
    <location>
        <begin position="80"/>
        <end position="230"/>
    </location>
</feature>
<evidence type="ECO:0000259" key="7">
    <source>
        <dbReference type="Pfam" id="PF02272"/>
    </source>
</evidence>
<keyword evidence="3" id="KW-0540">Nuclease</keyword>
<evidence type="ECO:0000256" key="3">
    <source>
        <dbReference type="ARBA" id="ARBA00022722"/>
    </source>
</evidence>
<comment type="caution">
    <text evidence="9">The sequence shown here is derived from an EMBL/GenBank/DDBJ whole genome shotgun (WGS) entry which is preliminary data.</text>
</comment>
<dbReference type="SUPFAM" id="SSF64182">
    <property type="entry name" value="DHH phosphoesterases"/>
    <property type="match status" value="1"/>
</dbReference>
<dbReference type="InterPro" id="IPR004610">
    <property type="entry name" value="RecJ"/>
</dbReference>
<feature type="domain" description="DHHA1" evidence="7">
    <location>
        <begin position="352"/>
        <end position="442"/>
    </location>
</feature>
<accession>A0A9X2P974</accession>
<reference evidence="9" key="1">
    <citation type="submission" date="2022-08" db="EMBL/GenBank/DDBJ databases">
        <authorList>
            <person name="Zhang D."/>
        </authorList>
    </citation>
    <scope>NUCLEOTIDE SEQUENCE</scope>
    <source>
        <strain evidence="9">XJ19-11</strain>
    </source>
</reference>
<dbReference type="GO" id="GO:0003676">
    <property type="term" value="F:nucleic acid binding"/>
    <property type="evidence" value="ECO:0007669"/>
    <property type="project" value="InterPro"/>
</dbReference>
<protein>
    <recommendedName>
        <fullName evidence="2">Single-stranded-DNA-specific exonuclease RecJ</fullName>
    </recommendedName>
</protein>